<comment type="caution">
    <text evidence="1">The sequence shown here is derived from an EMBL/GenBank/DDBJ whole genome shotgun (WGS) entry which is preliminary data.</text>
</comment>
<evidence type="ECO:0000313" key="1">
    <source>
        <dbReference type="EMBL" id="KAF8571148.1"/>
    </source>
</evidence>
<reference evidence="1 2" key="1">
    <citation type="submission" date="2019-07" db="EMBL/GenBank/DDBJ databases">
        <title>Annotation for the trematode Paragonimus westermani.</title>
        <authorList>
            <person name="Choi Y.-J."/>
        </authorList>
    </citation>
    <scope>NUCLEOTIDE SEQUENCE [LARGE SCALE GENOMIC DNA]</scope>
    <source>
        <strain evidence="1">180907_Pwestermani</strain>
    </source>
</reference>
<dbReference type="InterPro" id="IPR029058">
    <property type="entry name" value="AB_hydrolase_fold"/>
</dbReference>
<accession>A0A8T0DVJ3</accession>
<gene>
    <name evidence="1" type="ORF">P879_01932</name>
</gene>
<dbReference type="EMBL" id="JTDF01000683">
    <property type="protein sequence ID" value="KAF8571148.1"/>
    <property type="molecule type" value="Genomic_DNA"/>
</dbReference>
<evidence type="ECO:0008006" key="3">
    <source>
        <dbReference type="Google" id="ProtNLM"/>
    </source>
</evidence>
<dbReference type="Pfam" id="PF02450">
    <property type="entry name" value="LCAT"/>
    <property type="match status" value="2"/>
</dbReference>
<dbReference type="SUPFAM" id="SSF53474">
    <property type="entry name" value="alpha/beta-Hydrolases"/>
    <property type="match status" value="2"/>
</dbReference>
<evidence type="ECO:0000313" key="2">
    <source>
        <dbReference type="Proteomes" id="UP000699462"/>
    </source>
</evidence>
<dbReference type="AlphaFoldDB" id="A0A8T0DVJ3"/>
<dbReference type="Proteomes" id="UP000699462">
    <property type="component" value="Unassembled WGS sequence"/>
</dbReference>
<dbReference type="PANTHER" id="PTHR11440">
    <property type="entry name" value="LECITHIN-CHOLESTEROL ACYLTRANSFERASE-RELATED"/>
    <property type="match status" value="1"/>
</dbReference>
<keyword evidence="2" id="KW-1185">Reference proteome</keyword>
<dbReference type="Gene3D" id="3.40.50.1820">
    <property type="entry name" value="alpha/beta hydrolase"/>
    <property type="match status" value="3"/>
</dbReference>
<sequence>MGNLYTHSFLRAQTSAWKRKYVKAYIAVSSPFGGTVKVPKTCASGDNAGAYFVSPLAFRRLHRSFPSLTFMAPDPRLWSPNEQVVITPKRNYSVHEMRQFFDYINYTDGYHMMEATKAGHDFFEGPTDVEEVYCVYGTGVATMEQLIYTSSSQDEIPQVVEGDGDGTVNLRSLEFLVLIFGAISFRPADTLSTQDKHPVILIPGDGGCRAYARLKTSSYSTPRLLWLALKDFLVPSRFTDIFGLKFDRKLNKSYDNENYEITFPGWGDTYSVEYLDEFPHLFGSYFSPIVSELVKDPFFKRNISVHGAPYDFRRAPNENQWFQKALSRLIEDTYDRNGFSRVVLVAHSMGNLYTHSFLRAQTSAWKRKYVKAYIAVSGPFGGTVKVSKTIVSDDVGTGSIRYHIKLFIFPIPEGENMGAFIVNPLSLRGMERSFPSIPFMAPDPRLWSPNETIIITPKRNYTVHDYSQFYEDLNYTDGYYMMEATKAGHDFFESPTDVQEVYCVYGTQLATMEQLIYTSSFPDELPKFVTGDGDGTVNLRSLEVCRRWSNVNHVLLPGGQHRVILRDSRLIQLVKRVATSV</sequence>
<dbReference type="GO" id="GO:0006629">
    <property type="term" value="P:lipid metabolic process"/>
    <property type="evidence" value="ECO:0007669"/>
    <property type="project" value="InterPro"/>
</dbReference>
<dbReference type="InterPro" id="IPR003386">
    <property type="entry name" value="LACT/PDAT_acylTrfase"/>
</dbReference>
<name>A0A8T0DVJ3_9TREM</name>
<dbReference type="GO" id="GO:0008374">
    <property type="term" value="F:O-acyltransferase activity"/>
    <property type="evidence" value="ECO:0007669"/>
    <property type="project" value="InterPro"/>
</dbReference>
<dbReference type="OrthoDB" id="190846at2759"/>
<organism evidence="1 2">
    <name type="scientific">Paragonimus westermani</name>
    <dbReference type="NCBI Taxonomy" id="34504"/>
    <lineage>
        <taxon>Eukaryota</taxon>
        <taxon>Metazoa</taxon>
        <taxon>Spiralia</taxon>
        <taxon>Lophotrochozoa</taxon>
        <taxon>Platyhelminthes</taxon>
        <taxon>Trematoda</taxon>
        <taxon>Digenea</taxon>
        <taxon>Plagiorchiida</taxon>
        <taxon>Troglotremata</taxon>
        <taxon>Troglotrematidae</taxon>
        <taxon>Paragonimus</taxon>
    </lineage>
</organism>
<proteinExistence type="predicted"/>
<protein>
    <recommendedName>
        <fullName evidence="3">Lysophospholipase III</fullName>
    </recommendedName>
</protein>